<dbReference type="GO" id="GO:0005737">
    <property type="term" value="C:cytoplasm"/>
    <property type="evidence" value="ECO:0007669"/>
    <property type="project" value="TreeGrafter"/>
</dbReference>
<accession>A0A811MUT5</accession>
<comment type="subcellular location">
    <subcellularLocation>
        <location evidence="1">Nucleus</location>
    </subcellularLocation>
</comment>
<dbReference type="InterPro" id="IPR045132">
    <property type="entry name" value="UBE4"/>
</dbReference>
<feature type="compositionally biased region" description="Acidic residues" evidence="6">
    <location>
        <begin position="388"/>
        <end position="398"/>
    </location>
</feature>
<dbReference type="GO" id="GO:0005634">
    <property type="term" value="C:nucleus"/>
    <property type="evidence" value="ECO:0007669"/>
    <property type="project" value="UniProtKB-SubCell"/>
</dbReference>
<evidence type="ECO:0000256" key="3">
    <source>
        <dbReference type="ARBA" id="ARBA00022679"/>
    </source>
</evidence>
<evidence type="ECO:0000259" key="7">
    <source>
        <dbReference type="Pfam" id="PF10408"/>
    </source>
</evidence>
<dbReference type="PANTHER" id="PTHR13931:SF2">
    <property type="entry name" value="UBIQUITIN CONJUGATION FACTOR E4 B"/>
    <property type="match status" value="1"/>
</dbReference>
<dbReference type="GO" id="GO:0036503">
    <property type="term" value="P:ERAD pathway"/>
    <property type="evidence" value="ECO:0007669"/>
    <property type="project" value="InterPro"/>
</dbReference>
<dbReference type="Proteomes" id="UP000604825">
    <property type="component" value="Unassembled WGS sequence"/>
</dbReference>
<evidence type="ECO:0000256" key="4">
    <source>
        <dbReference type="ARBA" id="ARBA00022786"/>
    </source>
</evidence>
<keyword evidence="3" id="KW-0808">Transferase</keyword>
<dbReference type="GO" id="GO:0034450">
    <property type="term" value="F:ubiquitin-ubiquitin ligase activity"/>
    <property type="evidence" value="ECO:0007669"/>
    <property type="project" value="InterPro"/>
</dbReference>
<feature type="compositionally biased region" description="Gly residues" evidence="6">
    <location>
        <begin position="1"/>
        <end position="23"/>
    </location>
</feature>
<feature type="domain" description="Ubiquitin conjugation factor E4 core" evidence="7">
    <location>
        <begin position="68"/>
        <end position="266"/>
    </location>
</feature>
<evidence type="ECO:0000256" key="1">
    <source>
        <dbReference type="ARBA" id="ARBA00004123"/>
    </source>
</evidence>
<evidence type="ECO:0000313" key="9">
    <source>
        <dbReference type="Proteomes" id="UP000604825"/>
    </source>
</evidence>
<evidence type="ECO:0000256" key="2">
    <source>
        <dbReference type="ARBA" id="ARBA00004906"/>
    </source>
</evidence>
<protein>
    <recommendedName>
        <fullName evidence="7">Ubiquitin conjugation factor E4 core domain-containing protein</fullName>
    </recommendedName>
</protein>
<keyword evidence="5" id="KW-0539">Nucleus</keyword>
<gene>
    <name evidence="8" type="ORF">NCGR_LOCUS7554</name>
</gene>
<organism evidence="8 9">
    <name type="scientific">Miscanthus lutarioriparius</name>
    <dbReference type="NCBI Taxonomy" id="422564"/>
    <lineage>
        <taxon>Eukaryota</taxon>
        <taxon>Viridiplantae</taxon>
        <taxon>Streptophyta</taxon>
        <taxon>Embryophyta</taxon>
        <taxon>Tracheophyta</taxon>
        <taxon>Spermatophyta</taxon>
        <taxon>Magnoliopsida</taxon>
        <taxon>Liliopsida</taxon>
        <taxon>Poales</taxon>
        <taxon>Poaceae</taxon>
        <taxon>PACMAD clade</taxon>
        <taxon>Panicoideae</taxon>
        <taxon>Andropogonodae</taxon>
        <taxon>Andropogoneae</taxon>
        <taxon>Saccharinae</taxon>
        <taxon>Miscanthus</taxon>
    </lineage>
</organism>
<feature type="compositionally biased region" description="Basic and acidic residues" evidence="6">
    <location>
        <begin position="319"/>
        <end position="338"/>
    </location>
</feature>
<keyword evidence="9" id="KW-1185">Reference proteome</keyword>
<evidence type="ECO:0000256" key="6">
    <source>
        <dbReference type="SAM" id="MobiDB-lite"/>
    </source>
</evidence>
<comment type="pathway">
    <text evidence="2">Protein modification; protein ubiquitination.</text>
</comment>
<dbReference type="EMBL" id="CAJGYO010000002">
    <property type="protein sequence ID" value="CAD6211592.1"/>
    <property type="molecule type" value="Genomic_DNA"/>
</dbReference>
<name>A0A811MUT5_9POAL</name>
<reference evidence="8" key="1">
    <citation type="submission" date="2020-10" db="EMBL/GenBank/DDBJ databases">
        <authorList>
            <person name="Han B."/>
            <person name="Lu T."/>
            <person name="Zhao Q."/>
            <person name="Huang X."/>
            <person name="Zhao Y."/>
        </authorList>
    </citation>
    <scope>NUCLEOTIDE SEQUENCE</scope>
</reference>
<feature type="region of interest" description="Disordered" evidence="6">
    <location>
        <begin position="310"/>
        <end position="353"/>
    </location>
</feature>
<keyword evidence="4" id="KW-0833">Ubl conjugation pathway</keyword>
<dbReference type="GO" id="GO:0000151">
    <property type="term" value="C:ubiquitin ligase complex"/>
    <property type="evidence" value="ECO:0007669"/>
    <property type="project" value="InterPro"/>
</dbReference>
<dbReference type="GO" id="GO:0006511">
    <property type="term" value="P:ubiquitin-dependent protein catabolic process"/>
    <property type="evidence" value="ECO:0007669"/>
    <property type="project" value="InterPro"/>
</dbReference>
<proteinExistence type="predicted"/>
<dbReference type="GO" id="GO:0000209">
    <property type="term" value="P:protein polyubiquitination"/>
    <property type="evidence" value="ECO:0007669"/>
    <property type="project" value="TreeGrafter"/>
</dbReference>
<evidence type="ECO:0000313" key="8">
    <source>
        <dbReference type="EMBL" id="CAD6211592.1"/>
    </source>
</evidence>
<feature type="region of interest" description="Disordered" evidence="6">
    <location>
        <begin position="372"/>
        <end position="398"/>
    </location>
</feature>
<dbReference type="UniPathway" id="UPA00143"/>
<feature type="region of interest" description="Disordered" evidence="6">
    <location>
        <begin position="1"/>
        <end position="28"/>
    </location>
</feature>
<comment type="caution">
    <text evidence="8">The sequence shown here is derived from an EMBL/GenBank/DDBJ whole genome shotgun (WGS) entry which is preliminary data.</text>
</comment>
<dbReference type="OrthoDB" id="1673261at2759"/>
<evidence type="ECO:0000256" key="5">
    <source>
        <dbReference type="ARBA" id="ARBA00023242"/>
    </source>
</evidence>
<sequence length="398" mass="44669">MGEEGGGGPGADDGHGRGAGGPGLHRPQIHGWRASAVAAEGVGRAAVDVGGRDRGGGRDAEDGDGGFENLLRLYVDIEFTGSHTQFFDKFNIRHNIAELLEYLWDAPSHRNAWRQIAKEEEKGVYLNFLNFLINDSIYLLDESLNKILELKEIEAEMANTVEWERRPAQEREERLRVFHQWENIVRFDMRLANEDVGMLAFTSEQIPAPFLLPEMVERVASMLNYFLLQLASPQRKSLTVKDPEKYEFKPKQLLKQLFASVANILRKIGGDPKIIQEFMQLDGRAKAAASEAMDAEAILGDIPDEFLDPIQGRGWGRSAPHESSRGQGRENLPLRERGWGSNPRRGILGRHFDTQDMLIPNTELKLQIEEFVRSQQPRKRSAAVSEIGEADGADDMAE</sequence>
<dbReference type="Pfam" id="PF10408">
    <property type="entry name" value="Ufd2P_core"/>
    <property type="match status" value="1"/>
</dbReference>
<dbReference type="InterPro" id="IPR019474">
    <property type="entry name" value="Ub_conjug_fac_E4_core"/>
</dbReference>
<dbReference type="AlphaFoldDB" id="A0A811MUT5"/>
<dbReference type="PANTHER" id="PTHR13931">
    <property type="entry name" value="UBIQUITINATION FACTOR E4"/>
    <property type="match status" value="1"/>
</dbReference>